<comment type="caution">
    <text evidence="16">The sequence shown here is derived from an EMBL/GenBank/DDBJ whole genome shotgun (WGS) entry which is preliminary data.</text>
</comment>
<dbReference type="InterPro" id="IPR011257">
    <property type="entry name" value="DNA_glycosylase"/>
</dbReference>
<evidence type="ECO:0000256" key="10">
    <source>
        <dbReference type="ARBA" id="ARBA00023004"/>
    </source>
</evidence>
<comment type="similarity">
    <text evidence="3 14">Belongs to the Nth/MutY family.</text>
</comment>
<keyword evidence="12" id="KW-0234">DNA repair</keyword>
<comment type="cofactor">
    <cofactor evidence="14">
        <name>[4Fe-4S] cluster</name>
        <dbReference type="ChEBI" id="CHEBI:49883"/>
    </cofactor>
    <text evidence="14">Binds 1 [4Fe-4S] cluster.</text>
</comment>
<dbReference type="PROSITE" id="PS00764">
    <property type="entry name" value="ENDONUCLEASE_III_1"/>
    <property type="match status" value="1"/>
</dbReference>
<dbReference type="SUPFAM" id="SSF48150">
    <property type="entry name" value="DNA-glycosylase"/>
    <property type="match status" value="1"/>
</dbReference>
<evidence type="ECO:0000256" key="14">
    <source>
        <dbReference type="RuleBase" id="RU365096"/>
    </source>
</evidence>
<evidence type="ECO:0000256" key="8">
    <source>
        <dbReference type="ARBA" id="ARBA00022763"/>
    </source>
</evidence>
<comment type="catalytic activity">
    <reaction evidence="1 14">
        <text>Hydrolyzes free adenine bases from 7,8-dihydro-8-oxoguanine:adenine mismatched double-stranded DNA, leaving an apurinic site.</text>
        <dbReference type="EC" id="3.2.2.31"/>
    </reaction>
</comment>
<dbReference type="RefSeq" id="WP_345333245.1">
    <property type="nucleotide sequence ID" value="NZ_BAABJZ010000006.1"/>
</dbReference>
<name>A0ABP9EI66_9GAMM</name>
<dbReference type="Pfam" id="PF00730">
    <property type="entry name" value="HhH-GPD"/>
    <property type="match status" value="1"/>
</dbReference>
<evidence type="ECO:0000313" key="16">
    <source>
        <dbReference type="EMBL" id="GAA4875442.1"/>
    </source>
</evidence>
<keyword evidence="7" id="KW-0479">Metal-binding</keyword>
<keyword evidence="10 14" id="KW-0408">Iron</keyword>
<keyword evidence="9" id="KW-0378">Hydrolase</keyword>
<dbReference type="CDD" id="cd03431">
    <property type="entry name" value="NUDIX_DNA_Glycosylase_C-MutY"/>
    <property type="match status" value="1"/>
</dbReference>
<dbReference type="PANTHER" id="PTHR42944">
    <property type="entry name" value="ADENINE DNA GLYCOSYLASE"/>
    <property type="match status" value="1"/>
</dbReference>
<keyword evidence="6" id="KW-0004">4Fe-4S</keyword>
<dbReference type="Gene3D" id="1.10.340.30">
    <property type="entry name" value="Hypothetical protein, domain 2"/>
    <property type="match status" value="1"/>
</dbReference>
<evidence type="ECO:0000313" key="17">
    <source>
        <dbReference type="Proteomes" id="UP001499988"/>
    </source>
</evidence>
<dbReference type="PANTHER" id="PTHR42944:SF1">
    <property type="entry name" value="ADENINE DNA GLYCOSYLASE"/>
    <property type="match status" value="1"/>
</dbReference>
<evidence type="ECO:0000256" key="11">
    <source>
        <dbReference type="ARBA" id="ARBA00023014"/>
    </source>
</evidence>
<dbReference type="SUPFAM" id="SSF55811">
    <property type="entry name" value="Nudix"/>
    <property type="match status" value="1"/>
</dbReference>
<dbReference type="Pfam" id="PF14815">
    <property type="entry name" value="NUDIX_4"/>
    <property type="match status" value="1"/>
</dbReference>
<comment type="function">
    <text evidence="2">Adenine glycosylase active on G-A mispairs. MutY also corrects error-prone DNA synthesis past GO lesions which are due to the oxidatively damaged form of guanine: 7,8-dihydro-8-oxoguanine (8-oxo-dGTP).</text>
</comment>
<keyword evidence="13 14" id="KW-0326">Glycosidase</keyword>
<dbReference type="SMART" id="SM00478">
    <property type="entry name" value="ENDO3c"/>
    <property type="match status" value="1"/>
</dbReference>
<sequence>MEANPTLFADKILAWYDKFGRKTLPWQLNRTPYRVWLSEVMLQQTQVATVIPYFERFTQRFPTLTDLANAEDDEVMHLWTGLGYYARARNLLKAARQVRDKHRGEFPTDIERVIDLPGIGRSTAAAILSLSQDQPHAILDGNVKRVLARHRAIEGWPGQKAVETRLWQLAEINTPASKVQPYNQAMMDMGAIICTRSKPKCGECPVSDDCIAYAQGRQSEFPGKKPKKEKPIKACFLLLLRHDGQVYLHKRPGVGIWGGLWCPPQLDNKRALDNALLPLKADKAPQMLAPFRHTFSHYHLDIQPVLVELMTKPDQVAEQQGRWYCLSSEHTIGLAAPTEKLLSELQRLG</sequence>
<evidence type="ECO:0000256" key="12">
    <source>
        <dbReference type="ARBA" id="ARBA00023204"/>
    </source>
</evidence>
<dbReference type="Pfam" id="PF10576">
    <property type="entry name" value="EndIII_4Fe-2S"/>
    <property type="match status" value="1"/>
</dbReference>
<dbReference type="SMART" id="SM00525">
    <property type="entry name" value="FES"/>
    <property type="match status" value="1"/>
</dbReference>
<dbReference type="EMBL" id="BAABJZ010000006">
    <property type="protein sequence ID" value="GAA4875442.1"/>
    <property type="molecule type" value="Genomic_DNA"/>
</dbReference>
<accession>A0ABP9EI66</accession>
<dbReference type="Proteomes" id="UP001499988">
    <property type="component" value="Unassembled WGS sequence"/>
</dbReference>
<evidence type="ECO:0000259" key="15">
    <source>
        <dbReference type="SMART" id="SM00478"/>
    </source>
</evidence>
<evidence type="ECO:0000256" key="7">
    <source>
        <dbReference type="ARBA" id="ARBA00022723"/>
    </source>
</evidence>
<dbReference type="InterPro" id="IPR004035">
    <property type="entry name" value="Endouclease-III_FeS-bd_BS"/>
</dbReference>
<organism evidence="16 17">
    <name type="scientific">Ferrimonas pelagia</name>
    <dbReference type="NCBI Taxonomy" id="1177826"/>
    <lineage>
        <taxon>Bacteria</taxon>
        <taxon>Pseudomonadati</taxon>
        <taxon>Pseudomonadota</taxon>
        <taxon>Gammaproteobacteria</taxon>
        <taxon>Alteromonadales</taxon>
        <taxon>Ferrimonadaceae</taxon>
        <taxon>Ferrimonas</taxon>
    </lineage>
</organism>
<dbReference type="Gene3D" id="3.90.79.10">
    <property type="entry name" value="Nucleoside Triphosphate Pyrophosphohydrolase"/>
    <property type="match status" value="1"/>
</dbReference>
<evidence type="ECO:0000256" key="4">
    <source>
        <dbReference type="ARBA" id="ARBA00012045"/>
    </source>
</evidence>
<keyword evidence="11" id="KW-0411">Iron-sulfur</keyword>
<evidence type="ECO:0000256" key="13">
    <source>
        <dbReference type="ARBA" id="ARBA00023295"/>
    </source>
</evidence>
<reference evidence="17" key="1">
    <citation type="journal article" date="2019" name="Int. J. Syst. Evol. Microbiol.">
        <title>The Global Catalogue of Microorganisms (GCM) 10K type strain sequencing project: providing services to taxonomists for standard genome sequencing and annotation.</title>
        <authorList>
            <consortium name="The Broad Institute Genomics Platform"/>
            <consortium name="The Broad Institute Genome Sequencing Center for Infectious Disease"/>
            <person name="Wu L."/>
            <person name="Ma J."/>
        </authorList>
    </citation>
    <scope>NUCLEOTIDE SEQUENCE [LARGE SCALE GENOMIC DNA]</scope>
    <source>
        <strain evidence="17">JCM 18401</strain>
    </source>
</reference>
<evidence type="ECO:0000256" key="1">
    <source>
        <dbReference type="ARBA" id="ARBA00000843"/>
    </source>
</evidence>
<dbReference type="NCBIfam" id="NF008132">
    <property type="entry name" value="PRK10880.1"/>
    <property type="match status" value="1"/>
</dbReference>
<dbReference type="InterPro" id="IPR023170">
    <property type="entry name" value="HhH_base_excis_C"/>
</dbReference>
<dbReference type="InterPro" id="IPR005760">
    <property type="entry name" value="A/G_AdeGlyc_MutY"/>
</dbReference>
<dbReference type="Gene3D" id="1.10.1670.10">
    <property type="entry name" value="Helix-hairpin-Helix base-excision DNA repair enzymes (C-terminal)"/>
    <property type="match status" value="1"/>
</dbReference>
<dbReference type="InterPro" id="IPR003265">
    <property type="entry name" value="HhH-GPD_domain"/>
</dbReference>
<keyword evidence="8 14" id="KW-0227">DNA damage</keyword>
<evidence type="ECO:0000256" key="5">
    <source>
        <dbReference type="ARBA" id="ARBA00022023"/>
    </source>
</evidence>
<dbReference type="NCBIfam" id="TIGR01084">
    <property type="entry name" value="mutY"/>
    <property type="match status" value="1"/>
</dbReference>
<dbReference type="InterPro" id="IPR015797">
    <property type="entry name" value="NUDIX_hydrolase-like_dom_sf"/>
</dbReference>
<proteinExistence type="inferred from homology"/>
<evidence type="ECO:0000256" key="9">
    <source>
        <dbReference type="ARBA" id="ARBA00022801"/>
    </source>
</evidence>
<dbReference type="InterPro" id="IPR044298">
    <property type="entry name" value="MIG/MutY"/>
</dbReference>
<evidence type="ECO:0000256" key="2">
    <source>
        <dbReference type="ARBA" id="ARBA00002933"/>
    </source>
</evidence>
<gene>
    <name evidence="16" type="primary">mutY</name>
    <name evidence="16" type="ORF">GCM10023333_05900</name>
</gene>
<evidence type="ECO:0000256" key="6">
    <source>
        <dbReference type="ARBA" id="ARBA00022485"/>
    </source>
</evidence>
<dbReference type="CDD" id="cd00056">
    <property type="entry name" value="ENDO3c"/>
    <property type="match status" value="1"/>
</dbReference>
<feature type="domain" description="HhH-GPD" evidence="15">
    <location>
        <begin position="41"/>
        <end position="192"/>
    </location>
</feature>
<dbReference type="InterPro" id="IPR029119">
    <property type="entry name" value="MutY_C"/>
</dbReference>
<keyword evidence="17" id="KW-1185">Reference proteome</keyword>
<dbReference type="InterPro" id="IPR003651">
    <property type="entry name" value="Endonuclease3_FeS-loop_motif"/>
</dbReference>
<protein>
    <recommendedName>
        <fullName evidence="5 14">Adenine DNA glycosylase</fullName>
        <ecNumber evidence="4 14">3.2.2.31</ecNumber>
    </recommendedName>
</protein>
<dbReference type="EC" id="3.2.2.31" evidence="4 14"/>
<evidence type="ECO:0000256" key="3">
    <source>
        <dbReference type="ARBA" id="ARBA00008343"/>
    </source>
</evidence>